<dbReference type="EMBL" id="CAEZTD010000153">
    <property type="protein sequence ID" value="CAB4573247.1"/>
    <property type="molecule type" value="Genomic_DNA"/>
</dbReference>
<accession>A0A6J6EAZ0</accession>
<gene>
    <name evidence="1" type="ORF">UFOPK1591_01425</name>
</gene>
<protein>
    <submittedName>
        <fullName evidence="1">Unannotated protein</fullName>
    </submittedName>
</protein>
<evidence type="ECO:0000313" key="1">
    <source>
        <dbReference type="EMBL" id="CAB4573247.1"/>
    </source>
</evidence>
<organism evidence="1">
    <name type="scientific">freshwater metagenome</name>
    <dbReference type="NCBI Taxonomy" id="449393"/>
    <lineage>
        <taxon>unclassified sequences</taxon>
        <taxon>metagenomes</taxon>
        <taxon>ecological metagenomes</taxon>
    </lineage>
</organism>
<name>A0A6J6EAZ0_9ZZZZ</name>
<sequence>MALRLNFCEHKFLALGHDRKFRVLLRVLRVSVFISRFVVGVQEPSERDDGAGCGEFSLRLTRGVDRESDRGSLSPRIRHLRCNRALPDEVVQSEFFAAQHARKFVGSAEDLSGWANCFVRLLCGLALAGVQAWLIWHLVSAIQLHRLIAGRVHRLRRQARRVGSHVGDVAVFVEALRDAHCLSGRELKLLDRFLLQRRRRKWRKRATRVWLGFERCDRNRRGCVAHRFGERLRFRLGQHSCS</sequence>
<reference evidence="1" key="1">
    <citation type="submission" date="2020-05" db="EMBL/GenBank/DDBJ databases">
        <authorList>
            <person name="Chiriac C."/>
            <person name="Salcher M."/>
            <person name="Ghai R."/>
            <person name="Kavagutti S V."/>
        </authorList>
    </citation>
    <scope>NUCLEOTIDE SEQUENCE</scope>
</reference>
<proteinExistence type="predicted"/>
<dbReference type="AlphaFoldDB" id="A0A6J6EAZ0"/>